<comment type="caution">
    <text evidence="3">The sequence shown here is derived from an EMBL/GenBank/DDBJ whole genome shotgun (WGS) entry which is preliminary data.</text>
</comment>
<dbReference type="GO" id="GO:0016887">
    <property type="term" value="F:ATP hydrolysis activity"/>
    <property type="evidence" value="ECO:0007669"/>
    <property type="project" value="InterPro"/>
</dbReference>
<evidence type="ECO:0000259" key="2">
    <source>
        <dbReference type="Pfam" id="PF17863"/>
    </source>
</evidence>
<dbReference type="PANTHER" id="PTHR42759">
    <property type="entry name" value="MOXR FAMILY PROTEIN"/>
    <property type="match status" value="1"/>
</dbReference>
<accession>A0A1Y5FDX8</accession>
<sequence length="309" mass="34771">MSSITNLHTKVISAFEKSNSIFLGKEKQVKLSFISMLSKGHLLIEDVPGVGKTTLVYLLSHVFGLNLSRIQFTNDLLASDIIGTSIFDKQTSSFIFNRGPIFSRMVLADELNRASPKTQSALLQAMDERYVSVDGSEYQLEEPFIVVATQNSLDQIGTNPLPESQLDRFFMSISLGLPSREYEKKIILGENIRDIIANLRPFTDLNEFLEIHKTIQKLHIEDSVTEYLLNFLSLARRTLPGGEKLSIRAAKDLLLASRACAFFENRDFVTPDDISFVAPYVLSHRLNIREGLNVCNEKVKEVLSSVPLR</sequence>
<dbReference type="Gene3D" id="3.40.50.300">
    <property type="entry name" value="P-loop containing nucleotide triphosphate hydrolases"/>
    <property type="match status" value="1"/>
</dbReference>
<gene>
    <name evidence="3" type="ORF">A9Q84_12220</name>
</gene>
<dbReference type="Pfam" id="PF07726">
    <property type="entry name" value="AAA_3"/>
    <property type="match status" value="1"/>
</dbReference>
<dbReference type="Proteomes" id="UP000196531">
    <property type="component" value="Unassembled WGS sequence"/>
</dbReference>
<reference evidence="4" key="1">
    <citation type="journal article" date="2017" name="Proc. Natl. Acad. Sci. U.S.A.">
        <title>Simulation of Deepwater Horizon oil plume reveals substrate specialization within a complex community of hydrocarbon-degraders.</title>
        <authorList>
            <person name="Hu P."/>
            <person name="Dubinsky E.A."/>
            <person name="Probst A.J."/>
            <person name="Wang J."/>
            <person name="Sieber C.M.K."/>
            <person name="Tom L.M."/>
            <person name="Gardinali P."/>
            <person name="Banfield J.F."/>
            <person name="Atlas R.M."/>
            <person name="Andersen G.L."/>
        </authorList>
    </citation>
    <scope>NUCLEOTIDE SEQUENCE [LARGE SCALE GENOMIC DNA]</scope>
</reference>
<feature type="domain" description="ATPase AAA-3" evidence="1">
    <location>
        <begin position="41"/>
        <end position="171"/>
    </location>
</feature>
<dbReference type="InterPro" id="IPR011703">
    <property type="entry name" value="ATPase_AAA-3"/>
</dbReference>
<protein>
    <submittedName>
        <fullName evidence="3">AAA family ATPase</fullName>
    </submittedName>
</protein>
<evidence type="ECO:0000313" key="3">
    <source>
        <dbReference type="EMBL" id="OUR97090.1"/>
    </source>
</evidence>
<evidence type="ECO:0000259" key="1">
    <source>
        <dbReference type="Pfam" id="PF07726"/>
    </source>
</evidence>
<dbReference type="EMBL" id="MAAO01000006">
    <property type="protein sequence ID" value="OUR97090.1"/>
    <property type="molecule type" value="Genomic_DNA"/>
</dbReference>
<name>A0A1Y5FDX8_9BACT</name>
<dbReference type="GO" id="GO:0005524">
    <property type="term" value="F:ATP binding"/>
    <property type="evidence" value="ECO:0007669"/>
    <property type="project" value="InterPro"/>
</dbReference>
<dbReference type="InterPro" id="IPR027417">
    <property type="entry name" value="P-loop_NTPase"/>
</dbReference>
<dbReference type="Pfam" id="PF17863">
    <property type="entry name" value="AAA_lid_2"/>
    <property type="match status" value="1"/>
</dbReference>
<dbReference type="Gene3D" id="1.10.8.80">
    <property type="entry name" value="Magnesium chelatase subunit I, C-Terminal domain"/>
    <property type="match status" value="1"/>
</dbReference>
<dbReference type="InterPro" id="IPR041628">
    <property type="entry name" value="ChlI/MoxR_AAA_lid"/>
</dbReference>
<dbReference type="AlphaFoldDB" id="A0A1Y5FDX8"/>
<dbReference type="InterPro" id="IPR050764">
    <property type="entry name" value="CbbQ/NirQ/NorQ/GpvN"/>
</dbReference>
<dbReference type="PANTHER" id="PTHR42759:SF5">
    <property type="entry name" value="METHANOL DEHYDROGENASE REGULATOR"/>
    <property type="match status" value="1"/>
</dbReference>
<proteinExistence type="predicted"/>
<dbReference type="PIRSF" id="PIRSF002849">
    <property type="entry name" value="AAA_ATPase_chaperone_MoxR_prd"/>
    <property type="match status" value="1"/>
</dbReference>
<dbReference type="SUPFAM" id="SSF52540">
    <property type="entry name" value="P-loop containing nucleoside triphosphate hydrolases"/>
    <property type="match status" value="1"/>
</dbReference>
<feature type="domain" description="ChlI/MoxR AAA lid" evidence="2">
    <location>
        <begin position="247"/>
        <end position="289"/>
    </location>
</feature>
<organism evidence="3 4">
    <name type="scientific">Halobacteriovorax marinus</name>
    <dbReference type="NCBI Taxonomy" id="97084"/>
    <lineage>
        <taxon>Bacteria</taxon>
        <taxon>Pseudomonadati</taxon>
        <taxon>Bdellovibrionota</taxon>
        <taxon>Bacteriovoracia</taxon>
        <taxon>Bacteriovoracales</taxon>
        <taxon>Halobacteriovoraceae</taxon>
        <taxon>Halobacteriovorax</taxon>
    </lineage>
</organism>
<evidence type="ECO:0000313" key="4">
    <source>
        <dbReference type="Proteomes" id="UP000196531"/>
    </source>
</evidence>